<gene>
    <name evidence="1" type="ORF">TNCV_3681681</name>
</gene>
<dbReference type="AlphaFoldDB" id="A0A8X6RFG2"/>
<sequence length="132" mass="15521">MRINKFIWYKISYLLKRVSWPPRRNDRHRVEAVTGLFRYYTILMPVIQRIGERMIPYSWRTCEKLRHFECDGFVGHVVVSDGLVAFEVDIWCHDCCGSFARPGSPTKEEFDLGTFRSGNEYLSLHAKTIVTT</sequence>
<keyword evidence="2" id="KW-1185">Reference proteome</keyword>
<comment type="caution">
    <text evidence="1">The sequence shown here is derived from an EMBL/GenBank/DDBJ whole genome shotgun (WGS) entry which is preliminary data.</text>
</comment>
<organism evidence="1 2">
    <name type="scientific">Trichonephila clavipes</name>
    <name type="common">Golden silk orbweaver</name>
    <name type="synonym">Nephila clavipes</name>
    <dbReference type="NCBI Taxonomy" id="2585209"/>
    <lineage>
        <taxon>Eukaryota</taxon>
        <taxon>Metazoa</taxon>
        <taxon>Ecdysozoa</taxon>
        <taxon>Arthropoda</taxon>
        <taxon>Chelicerata</taxon>
        <taxon>Arachnida</taxon>
        <taxon>Araneae</taxon>
        <taxon>Araneomorphae</taxon>
        <taxon>Entelegynae</taxon>
        <taxon>Araneoidea</taxon>
        <taxon>Nephilidae</taxon>
        <taxon>Trichonephila</taxon>
    </lineage>
</organism>
<dbReference type="Proteomes" id="UP000887159">
    <property type="component" value="Unassembled WGS sequence"/>
</dbReference>
<reference evidence="1" key="1">
    <citation type="submission" date="2020-08" db="EMBL/GenBank/DDBJ databases">
        <title>Multicomponent nature underlies the extraordinary mechanical properties of spider dragline silk.</title>
        <authorList>
            <person name="Kono N."/>
            <person name="Nakamura H."/>
            <person name="Mori M."/>
            <person name="Yoshida Y."/>
            <person name="Ohtoshi R."/>
            <person name="Malay A.D."/>
            <person name="Moran D.A.P."/>
            <person name="Tomita M."/>
            <person name="Numata K."/>
            <person name="Arakawa K."/>
        </authorList>
    </citation>
    <scope>NUCLEOTIDE SEQUENCE</scope>
</reference>
<accession>A0A8X6RFG2</accession>
<proteinExistence type="predicted"/>
<evidence type="ECO:0000313" key="1">
    <source>
        <dbReference type="EMBL" id="GFX91582.1"/>
    </source>
</evidence>
<name>A0A8X6RFG2_TRICX</name>
<dbReference type="EMBL" id="BMAU01021135">
    <property type="protein sequence ID" value="GFX91582.1"/>
    <property type="molecule type" value="Genomic_DNA"/>
</dbReference>
<protein>
    <submittedName>
        <fullName evidence="1">Uncharacterized protein</fullName>
    </submittedName>
</protein>
<evidence type="ECO:0000313" key="2">
    <source>
        <dbReference type="Proteomes" id="UP000887159"/>
    </source>
</evidence>